<dbReference type="EMBL" id="QGNW01000051">
    <property type="protein sequence ID" value="RVX06469.1"/>
    <property type="molecule type" value="Genomic_DNA"/>
</dbReference>
<protein>
    <recommendedName>
        <fullName evidence="3">Mitochondrial protein</fullName>
    </recommendedName>
</protein>
<evidence type="ECO:0008006" key="3">
    <source>
        <dbReference type="Google" id="ProtNLM"/>
    </source>
</evidence>
<evidence type="ECO:0000313" key="1">
    <source>
        <dbReference type="EMBL" id="RVX06469.1"/>
    </source>
</evidence>
<comment type="caution">
    <text evidence="1">The sequence shown here is derived from an EMBL/GenBank/DDBJ whole genome shotgun (WGS) entry which is preliminary data.</text>
</comment>
<gene>
    <name evidence="1" type="ORF">CK203_023709</name>
</gene>
<dbReference type="AlphaFoldDB" id="A0A438JBY5"/>
<proteinExistence type="predicted"/>
<accession>A0A438JBY5</accession>
<organism evidence="1 2">
    <name type="scientific">Vitis vinifera</name>
    <name type="common">Grape</name>
    <dbReference type="NCBI Taxonomy" id="29760"/>
    <lineage>
        <taxon>Eukaryota</taxon>
        <taxon>Viridiplantae</taxon>
        <taxon>Streptophyta</taxon>
        <taxon>Embryophyta</taxon>
        <taxon>Tracheophyta</taxon>
        <taxon>Spermatophyta</taxon>
        <taxon>Magnoliopsida</taxon>
        <taxon>eudicotyledons</taxon>
        <taxon>Gunneridae</taxon>
        <taxon>Pentapetalae</taxon>
        <taxon>rosids</taxon>
        <taxon>Vitales</taxon>
        <taxon>Vitaceae</taxon>
        <taxon>Viteae</taxon>
        <taxon>Vitis</taxon>
    </lineage>
</organism>
<evidence type="ECO:0000313" key="2">
    <source>
        <dbReference type="Proteomes" id="UP000288805"/>
    </source>
</evidence>
<name>A0A438JBY5_VITVI</name>
<sequence>MIGSELEKEVYIDLPPRLRSCMVRKRFVSLQKPMVLRNHLELRLKDSQFSSQIWEWTCIFIGGNLVTWSSKRQAIVAKTSVEDEFKAMAQGI</sequence>
<dbReference type="Proteomes" id="UP000288805">
    <property type="component" value="Unassembled WGS sequence"/>
</dbReference>
<reference evidence="1 2" key="1">
    <citation type="journal article" date="2018" name="PLoS Genet.">
        <title>Population sequencing reveals clonal diversity and ancestral inbreeding in the grapevine cultivar Chardonnay.</title>
        <authorList>
            <person name="Roach M.J."/>
            <person name="Johnson D.L."/>
            <person name="Bohlmann J."/>
            <person name="van Vuuren H.J."/>
            <person name="Jones S.J."/>
            <person name="Pretorius I.S."/>
            <person name="Schmidt S.A."/>
            <person name="Borneman A.R."/>
        </authorList>
    </citation>
    <scope>NUCLEOTIDE SEQUENCE [LARGE SCALE GENOMIC DNA]</scope>
    <source>
        <strain evidence="2">cv. Chardonnay</strain>
        <tissue evidence="1">Leaf</tissue>
    </source>
</reference>